<evidence type="ECO:0000256" key="1">
    <source>
        <dbReference type="ARBA" id="ARBA00023015"/>
    </source>
</evidence>
<keyword evidence="1" id="KW-0805">Transcription regulation</keyword>
<dbReference type="SMART" id="SM00342">
    <property type="entry name" value="HTH_ARAC"/>
    <property type="match status" value="1"/>
</dbReference>
<reference evidence="7" key="1">
    <citation type="submission" date="2015-07" db="EMBL/GenBank/DDBJ databases">
        <authorList>
            <person name="Rodrigo-Torres Lidia"/>
            <person name="Arahal R.David."/>
        </authorList>
    </citation>
    <scope>NUCLEOTIDE SEQUENCE [LARGE SCALE GENOMIC DNA]</scope>
    <source>
        <strain evidence="7">CECT 4801</strain>
    </source>
</reference>
<keyword evidence="3" id="KW-0804">Transcription</keyword>
<dbReference type="PROSITE" id="PS00041">
    <property type="entry name" value="HTH_ARAC_FAMILY_1"/>
    <property type="match status" value="1"/>
</dbReference>
<dbReference type="PANTHER" id="PTHR40055">
    <property type="entry name" value="TRANSCRIPTIONAL REGULATOR YGIV-RELATED"/>
    <property type="match status" value="1"/>
</dbReference>
<dbReference type="Proteomes" id="UP000048926">
    <property type="component" value="Unassembled WGS sequence"/>
</dbReference>
<dbReference type="InterPro" id="IPR009057">
    <property type="entry name" value="Homeodomain-like_sf"/>
</dbReference>
<dbReference type="InterPro" id="IPR011256">
    <property type="entry name" value="Reg_factor_effector_dom_sf"/>
</dbReference>
<dbReference type="InterPro" id="IPR018060">
    <property type="entry name" value="HTH_AraC"/>
</dbReference>
<dbReference type="InterPro" id="IPR010499">
    <property type="entry name" value="AraC_E-bd"/>
</dbReference>
<organism evidence="6 7">
    <name type="scientific">Roseibium aggregatum</name>
    <dbReference type="NCBI Taxonomy" id="187304"/>
    <lineage>
        <taxon>Bacteria</taxon>
        <taxon>Pseudomonadati</taxon>
        <taxon>Pseudomonadota</taxon>
        <taxon>Alphaproteobacteria</taxon>
        <taxon>Hyphomicrobiales</taxon>
        <taxon>Stappiaceae</taxon>
        <taxon>Roseibium</taxon>
    </lineage>
</organism>
<protein>
    <submittedName>
        <fullName evidence="6">Methylphosphotriester-DNA--protein-cysteine S-methyltransferase</fullName>
        <ecNumber evidence="6">2.1.1.-</ecNumber>
    </submittedName>
</protein>
<dbReference type="Pfam" id="PF12833">
    <property type="entry name" value="HTH_18"/>
    <property type="match status" value="1"/>
</dbReference>
<dbReference type="STRING" id="187304.B0E33_19365"/>
<keyword evidence="7" id="KW-1185">Reference proteome</keyword>
<dbReference type="SUPFAM" id="SSF55136">
    <property type="entry name" value="Probable bacterial effector-binding domain"/>
    <property type="match status" value="1"/>
</dbReference>
<dbReference type="InterPro" id="IPR020449">
    <property type="entry name" value="Tscrpt_reg_AraC-type_HTH"/>
</dbReference>
<keyword evidence="2" id="KW-0238">DNA-binding</keyword>
<proteinExistence type="predicted"/>
<dbReference type="GO" id="GO:0003700">
    <property type="term" value="F:DNA-binding transcription factor activity"/>
    <property type="evidence" value="ECO:0007669"/>
    <property type="project" value="InterPro"/>
</dbReference>
<dbReference type="GO" id="GO:0043565">
    <property type="term" value="F:sequence-specific DNA binding"/>
    <property type="evidence" value="ECO:0007669"/>
    <property type="project" value="InterPro"/>
</dbReference>
<dbReference type="AlphaFoldDB" id="A0A0M6Y3V2"/>
<accession>A0A0M6Y3V2</accession>
<dbReference type="InterPro" id="IPR050908">
    <property type="entry name" value="SmbC-like"/>
</dbReference>
<dbReference type="PANTHER" id="PTHR40055:SF1">
    <property type="entry name" value="TRANSCRIPTIONAL REGULATOR YGIV-RELATED"/>
    <property type="match status" value="1"/>
</dbReference>
<evidence type="ECO:0000313" key="7">
    <source>
        <dbReference type="Proteomes" id="UP000048926"/>
    </source>
</evidence>
<dbReference type="GO" id="GO:0008168">
    <property type="term" value="F:methyltransferase activity"/>
    <property type="evidence" value="ECO:0007669"/>
    <property type="project" value="UniProtKB-KW"/>
</dbReference>
<keyword evidence="6" id="KW-0808">Transferase</keyword>
<feature type="domain" description="HTH araC/xylS-type" evidence="5">
    <location>
        <begin position="34"/>
        <end position="132"/>
    </location>
</feature>
<evidence type="ECO:0000313" key="6">
    <source>
        <dbReference type="EMBL" id="CTQ43681.1"/>
    </source>
</evidence>
<dbReference type="SUPFAM" id="SSF46689">
    <property type="entry name" value="Homeodomain-like"/>
    <property type="match status" value="2"/>
</dbReference>
<dbReference type="EC" id="2.1.1.-" evidence="6"/>
<dbReference type="Pfam" id="PF06445">
    <property type="entry name" value="GyrI-like"/>
    <property type="match status" value="1"/>
</dbReference>
<evidence type="ECO:0000259" key="5">
    <source>
        <dbReference type="PROSITE" id="PS01124"/>
    </source>
</evidence>
<evidence type="ECO:0000256" key="4">
    <source>
        <dbReference type="SAM" id="MobiDB-lite"/>
    </source>
</evidence>
<sequence>MVLGSHQSNGAKSMTNHEKLTLSPRDNGYVRRFTRVIEYIYANLDEDPDLATLAEVAALSPSHWHRVWQSTYGESIFATVKRLRLHRAAGDLAYTDLALPVVARRAGYGSLEAFSRSFKQAYGQTPTAYRSSVSSRRVQPANGGAPLPKQKGPAPMHDVSVKTLPSETLAVLPHRGAYMEIGKAFETLFGILVSRQLVGRIGAMKALYYSDPTHVAEDDLQSAAGAVINDSFPVDAPLEKRETRAGDYAVLRYKGPYADMKWAYEWLYGEWLTQSGREPDDAPCLEVYLNNPRDTAPADLLTDICLPLKPAA</sequence>
<dbReference type="EMBL" id="CXST01000001">
    <property type="protein sequence ID" value="CTQ43681.1"/>
    <property type="molecule type" value="Genomic_DNA"/>
</dbReference>
<feature type="region of interest" description="Disordered" evidence="4">
    <location>
        <begin position="129"/>
        <end position="157"/>
    </location>
</feature>
<dbReference type="Gene3D" id="3.20.80.10">
    <property type="entry name" value="Regulatory factor, effector binding domain"/>
    <property type="match status" value="1"/>
</dbReference>
<dbReference type="Gene3D" id="1.10.10.60">
    <property type="entry name" value="Homeodomain-like"/>
    <property type="match status" value="1"/>
</dbReference>
<keyword evidence="6" id="KW-0489">Methyltransferase</keyword>
<name>A0A0M6Y3V2_9HYPH</name>
<evidence type="ECO:0000256" key="2">
    <source>
        <dbReference type="ARBA" id="ARBA00023125"/>
    </source>
</evidence>
<dbReference type="GO" id="GO:0032259">
    <property type="term" value="P:methylation"/>
    <property type="evidence" value="ECO:0007669"/>
    <property type="project" value="UniProtKB-KW"/>
</dbReference>
<dbReference type="InterPro" id="IPR018062">
    <property type="entry name" value="HTH_AraC-typ_CS"/>
</dbReference>
<dbReference type="InterPro" id="IPR029442">
    <property type="entry name" value="GyrI-like"/>
</dbReference>
<dbReference type="PROSITE" id="PS01124">
    <property type="entry name" value="HTH_ARAC_FAMILY_2"/>
    <property type="match status" value="1"/>
</dbReference>
<dbReference type="SMART" id="SM00871">
    <property type="entry name" value="AraC_E_bind"/>
    <property type="match status" value="1"/>
</dbReference>
<dbReference type="PRINTS" id="PR00032">
    <property type="entry name" value="HTHARAC"/>
</dbReference>
<gene>
    <name evidence="6" type="primary">adaA</name>
    <name evidence="6" type="ORF">LAL4801_02121</name>
</gene>
<evidence type="ECO:0000256" key="3">
    <source>
        <dbReference type="ARBA" id="ARBA00023163"/>
    </source>
</evidence>